<dbReference type="AlphaFoldDB" id="A0A8J2LN06"/>
<name>A0A8J2LN06_9HEXA</name>
<reference evidence="1" key="1">
    <citation type="submission" date="2021-06" db="EMBL/GenBank/DDBJ databases">
        <authorList>
            <person name="Hodson N. C."/>
            <person name="Mongue J. A."/>
            <person name="Jaron S. K."/>
        </authorList>
    </citation>
    <scope>NUCLEOTIDE SEQUENCE</scope>
</reference>
<comment type="caution">
    <text evidence="1">The sequence shown here is derived from an EMBL/GenBank/DDBJ whole genome shotgun (WGS) entry which is preliminary data.</text>
</comment>
<gene>
    <name evidence="1" type="ORF">AFUS01_LOCUS35464</name>
</gene>
<protein>
    <submittedName>
        <fullName evidence="1">Uncharacterized protein</fullName>
    </submittedName>
</protein>
<dbReference type="EMBL" id="CAJVCH010535894">
    <property type="protein sequence ID" value="CAG7825350.1"/>
    <property type="molecule type" value="Genomic_DNA"/>
</dbReference>
<evidence type="ECO:0000313" key="2">
    <source>
        <dbReference type="Proteomes" id="UP000708208"/>
    </source>
</evidence>
<organism evidence="1 2">
    <name type="scientific">Allacma fusca</name>
    <dbReference type="NCBI Taxonomy" id="39272"/>
    <lineage>
        <taxon>Eukaryota</taxon>
        <taxon>Metazoa</taxon>
        <taxon>Ecdysozoa</taxon>
        <taxon>Arthropoda</taxon>
        <taxon>Hexapoda</taxon>
        <taxon>Collembola</taxon>
        <taxon>Symphypleona</taxon>
        <taxon>Sminthuridae</taxon>
        <taxon>Allacma</taxon>
    </lineage>
</organism>
<evidence type="ECO:0000313" key="1">
    <source>
        <dbReference type="EMBL" id="CAG7825350.1"/>
    </source>
</evidence>
<accession>A0A8J2LN06</accession>
<dbReference type="Proteomes" id="UP000708208">
    <property type="component" value="Unassembled WGS sequence"/>
</dbReference>
<proteinExistence type="predicted"/>
<sequence>MIQLEYEICKDGKLTLARYVHEAKNVIEGRCARKTHVFSQKRGRRKANIWGTRARDDVLVNTRHSEVFL</sequence>
<keyword evidence="2" id="KW-1185">Reference proteome</keyword>